<evidence type="ECO:0000256" key="13">
    <source>
        <dbReference type="PROSITE-ProRule" id="PRU10040"/>
    </source>
</evidence>
<dbReference type="GO" id="GO:0042545">
    <property type="term" value="P:cell wall modification"/>
    <property type="evidence" value="ECO:0007669"/>
    <property type="project" value="UniProtKB-UniRule"/>
</dbReference>
<organism evidence="16 17">
    <name type="scientific">Cajanus cajan</name>
    <name type="common">Pigeon pea</name>
    <name type="synonym">Cajanus indicus</name>
    <dbReference type="NCBI Taxonomy" id="3821"/>
    <lineage>
        <taxon>Eukaryota</taxon>
        <taxon>Viridiplantae</taxon>
        <taxon>Streptophyta</taxon>
        <taxon>Embryophyta</taxon>
        <taxon>Tracheophyta</taxon>
        <taxon>Spermatophyta</taxon>
        <taxon>Magnoliopsida</taxon>
        <taxon>eudicotyledons</taxon>
        <taxon>Gunneridae</taxon>
        <taxon>Pentapetalae</taxon>
        <taxon>rosids</taxon>
        <taxon>fabids</taxon>
        <taxon>Fabales</taxon>
        <taxon>Fabaceae</taxon>
        <taxon>Papilionoideae</taxon>
        <taxon>50 kb inversion clade</taxon>
        <taxon>NPAAA clade</taxon>
        <taxon>indigoferoid/millettioid clade</taxon>
        <taxon>Phaseoleae</taxon>
        <taxon>Cajanus</taxon>
    </lineage>
</organism>
<dbReference type="InterPro" id="IPR011050">
    <property type="entry name" value="Pectin_lyase_fold/virulence"/>
</dbReference>
<evidence type="ECO:0000256" key="5">
    <source>
        <dbReference type="ARBA" id="ARBA00013229"/>
    </source>
</evidence>
<dbReference type="InterPro" id="IPR012334">
    <property type="entry name" value="Pectin_lyas_fold"/>
</dbReference>
<dbReference type="Gene3D" id="1.20.140.40">
    <property type="entry name" value="Invertase/pectin methylesterase inhibitor family protein"/>
    <property type="match status" value="1"/>
</dbReference>
<reference evidence="16" key="1">
    <citation type="journal article" date="2012" name="Nat. Biotechnol.">
        <title>Draft genome sequence of pigeonpea (Cajanus cajan), an orphan legume crop of resource-poor farmers.</title>
        <authorList>
            <person name="Varshney R.K."/>
            <person name="Chen W."/>
            <person name="Li Y."/>
            <person name="Bharti A.K."/>
            <person name="Saxena R.K."/>
            <person name="Schlueter J.A."/>
            <person name="Donoghue M.T."/>
            <person name="Azam S."/>
            <person name="Fan G."/>
            <person name="Whaley A.M."/>
            <person name="Farmer A.D."/>
            <person name="Sheridan J."/>
            <person name="Iwata A."/>
            <person name="Tuteja R."/>
            <person name="Penmetsa R.V."/>
            <person name="Wu W."/>
            <person name="Upadhyaya H.D."/>
            <person name="Yang S.P."/>
            <person name="Shah T."/>
            <person name="Saxena K.B."/>
            <person name="Michael T."/>
            <person name="McCombie W.R."/>
            <person name="Yang B."/>
            <person name="Zhang G."/>
            <person name="Yang H."/>
            <person name="Wang J."/>
            <person name="Spillane C."/>
            <person name="Cook D.R."/>
            <person name="May G.D."/>
            <person name="Xu X."/>
            <person name="Jackson S.A."/>
        </authorList>
    </citation>
    <scope>NUCLEOTIDE SEQUENCE [LARGE SCALE GENOMIC DNA]</scope>
</reference>
<evidence type="ECO:0000256" key="14">
    <source>
        <dbReference type="RuleBase" id="RU000589"/>
    </source>
</evidence>
<dbReference type="Pfam" id="PF04043">
    <property type="entry name" value="PMEI"/>
    <property type="match status" value="1"/>
</dbReference>
<keyword evidence="9" id="KW-1015">Disulfide bond</keyword>
<dbReference type="STRING" id="3821.A0A151UG17"/>
<evidence type="ECO:0000256" key="11">
    <source>
        <dbReference type="ARBA" id="ARBA00047928"/>
    </source>
</evidence>
<keyword evidence="14" id="KW-0732">Signal</keyword>
<dbReference type="GO" id="GO:0004857">
    <property type="term" value="F:enzyme inhibitor activity"/>
    <property type="evidence" value="ECO:0007669"/>
    <property type="project" value="InterPro"/>
</dbReference>
<evidence type="ECO:0000256" key="2">
    <source>
        <dbReference type="ARBA" id="ARBA00005184"/>
    </source>
</evidence>
<feature type="active site" evidence="13">
    <location>
        <position position="404"/>
    </location>
</feature>
<evidence type="ECO:0000313" key="17">
    <source>
        <dbReference type="Proteomes" id="UP000075243"/>
    </source>
</evidence>
<evidence type="ECO:0000256" key="6">
    <source>
        <dbReference type="ARBA" id="ARBA00022512"/>
    </source>
</evidence>
<dbReference type="Gramene" id="C.cajan_48490.t">
    <property type="protein sequence ID" value="C.cajan_48490.t"/>
    <property type="gene ID" value="C.cajan_48490"/>
</dbReference>
<evidence type="ECO:0000256" key="8">
    <source>
        <dbReference type="ARBA" id="ARBA00023085"/>
    </source>
</evidence>
<gene>
    <name evidence="16" type="ORF">KK1_049767</name>
</gene>
<dbReference type="Pfam" id="PF01095">
    <property type="entry name" value="Pectinesterase"/>
    <property type="match status" value="1"/>
</dbReference>
<comment type="pathway">
    <text evidence="2 14">Glycan metabolism; pectin degradation; 2-dehydro-3-deoxy-D-gluconate from pectin: step 1/5.</text>
</comment>
<dbReference type="CDD" id="cd15798">
    <property type="entry name" value="PMEI-like_3"/>
    <property type="match status" value="1"/>
</dbReference>
<proteinExistence type="inferred from homology"/>
<dbReference type="GO" id="GO:0030599">
    <property type="term" value="F:pectinesterase activity"/>
    <property type="evidence" value="ECO:0007669"/>
    <property type="project" value="UniProtKB-UniRule"/>
</dbReference>
<feature type="chain" id="PRO_5007359095" description="Pectinesterase" evidence="14">
    <location>
        <begin position="26"/>
        <end position="574"/>
    </location>
</feature>
<accession>A0A151UG17</accession>
<dbReference type="InterPro" id="IPR035513">
    <property type="entry name" value="Invertase/methylesterase_inhib"/>
</dbReference>
<dbReference type="Proteomes" id="UP000075243">
    <property type="component" value="Unassembled WGS sequence"/>
</dbReference>
<dbReference type="SMART" id="SM00856">
    <property type="entry name" value="PMEI"/>
    <property type="match status" value="1"/>
</dbReference>
<evidence type="ECO:0000313" key="16">
    <source>
        <dbReference type="EMBL" id="KYP78247.1"/>
    </source>
</evidence>
<name>A0A151UG17_CAJCA</name>
<dbReference type="FunFam" id="1.20.140.40:FF:000001">
    <property type="entry name" value="Pectinesterase"/>
    <property type="match status" value="1"/>
</dbReference>
<dbReference type="InterPro" id="IPR033131">
    <property type="entry name" value="Pectinesterase_Asp_AS"/>
</dbReference>
<evidence type="ECO:0000256" key="1">
    <source>
        <dbReference type="ARBA" id="ARBA00004191"/>
    </source>
</evidence>
<evidence type="ECO:0000256" key="10">
    <source>
        <dbReference type="ARBA" id="ARBA00023180"/>
    </source>
</evidence>
<keyword evidence="7 14" id="KW-0378">Hydrolase</keyword>
<keyword evidence="6" id="KW-0964">Secreted</keyword>
<dbReference type="EMBL" id="AGCT01046406">
    <property type="protein sequence ID" value="KYP78247.1"/>
    <property type="molecule type" value="Genomic_DNA"/>
</dbReference>
<keyword evidence="8 14" id="KW-0063">Aspartyl esterase</keyword>
<evidence type="ECO:0000256" key="12">
    <source>
        <dbReference type="ARBA" id="ARBA00057335"/>
    </source>
</evidence>
<evidence type="ECO:0000256" key="4">
    <source>
        <dbReference type="ARBA" id="ARBA00007786"/>
    </source>
</evidence>
<keyword evidence="10" id="KW-0325">Glycoprotein</keyword>
<dbReference type="SUPFAM" id="SSF51126">
    <property type="entry name" value="Pectin lyase-like"/>
    <property type="match status" value="1"/>
</dbReference>
<dbReference type="InterPro" id="IPR000070">
    <property type="entry name" value="Pectinesterase_cat"/>
</dbReference>
<comment type="function">
    <text evidence="12">Acts in the modification of cell walls via demethylesterification of cell wall pectin.</text>
</comment>
<dbReference type="PROSITE" id="PS00503">
    <property type="entry name" value="PECTINESTERASE_2"/>
    <property type="match status" value="1"/>
</dbReference>
<dbReference type="OrthoDB" id="2019149at2759"/>
<dbReference type="NCBIfam" id="TIGR01614">
    <property type="entry name" value="PME_inhib"/>
    <property type="match status" value="1"/>
</dbReference>
<evidence type="ECO:0000256" key="3">
    <source>
        <dbReference type="ARBA" id="ARBA00006027"/>
    </source>
</evidence>
<evidence type="ECO:0000259" key="15">
    <source>
        <dbReference type="SMART" id="SM00856"/>
    </source>
</evidence>
<comment type="caution">
    <text evidence="16">The sequence shown here is derived from an EMBL/GenBank/DDBJ whole genome shotgun (WGS) entry which is preliminary data.</text>
</comment>
<dbReference type="PANTHER" id="PTHR31707">
    <property type="entry name" value="PECTINESTERASE"/>
    <property type="match status" value="1"/>
</dbReference>
<dbReference type="Gene3D" id="2.160.20.10">
    <property type="entry name" value="Single-stranded right-handed beta-helix, Pectin lyase-like"/>
    <property type="match status" value="1"/>
</dbReference>
<evidence type="ECO:0000256" key="9">
    <source>
        <dbReference type="ARBA" id="ARBA00023157"/>
    </source>
</evidence>
<dbReference type="UniPathway" id="UPA00545">
    <property type="reaction ID" value="UER00823"/>
</dbReference>
<comment type="catalytic activity">
    <reaction evidence="11 14">
        <text>[(1-&gt;4)-alpha-D-galacturonosyl methyl ester](n) + n H2O = [(1-&gt;4)-alpha-D-galacturonosyl](n) + n methanol + n H(+)</text>
        <dbReference type="Rhea" id="RHEA:22380"/>
        <dbReference type="Rhea" id="RHEA-COMP:14570"/>
        <dbReference type="Rhea" id="RHEA-COMP:14573"/>
        <dbReference type="ChEBI" id="CHEBI:15377"/>
        <dbReference type="ChEBI" id="CHEBI:15378"/>
        <dbReference type="ChEBI" id="CHEBI:17790"/>
        <dbReference type="ChEBI" id="CHEBI:140522"/>
        <dbReference type="ChEBI" id="CHEBI:140523"/>
        <dbReference type="EC" id="3.1.1.11"/>
    </reaction>
</comment>
<dbReference type="EC" id="3.1.1.11" evidence="5 14"/>
<feature type="signal peptide" evidence="14">
    <location>
        <begin position="1"/>
        <end position="25"/>
    </location>
</feature>
<comment type="similarity">
    <text evidence="3">In the N-terminal section; belongs to the PMEI family.</text>
</comment>
<dbReference type="OMA" id="EGWMIWQ"/>
<protein>
    <recommendedName>
        <fullName evidence="5 14">Pectinesterase</fullName>
        <ecNumber evidence="5 14">3.1.1.11</ecNumber>
    </recommendedName>
</protein>
<dbReference type="GO" id="GO:0045490">
    <property type="term" value="P:pectin catabolic process"/>
    <property type="evidence" value="ECO:0007669"/>
    <property type="project" value="UniProtKB-UniRule"/>
</dbReference>
<dbReference type="SUPFAM" id="SSF101148">
    <property type="entry name" value="Plant invertase/pectin methylesterase inhibitor"/>
    <property type="match status" value="1"/>
</dbReference>
<keyword evidence="17" id="KW-1185">Reference proteome</keyword>
<evidence type="ECO:0000256" key="7">
    <source>
        <dbReference type="ARBA" id="ARBA00022801"/>
    </source>
</evidence>
<dbReference type="AlphaFoldDB" id="A0A151UG17"/>
<comment type="similarity">
    <text evidence="4">In the C-terminal section; belongs to the pectinesterase family.</text>
</comment>
<sequence length="574" mass="63154">MSGKIIVSAVSLILVVGVAIGVVVAVNKKGDDNQLHSQQKSVSVICQNTEDQKLCHETLSSVKGLDTADPKAYIAAAVKATTESVIRAFNMSDRLTVEHENNDKGIKMALEDCKDLLQSAIESLQLSTDMVRNNNVQAVHTQTADFKNWLSAVISYQQACMEGFDDGQEGEKKIKEQLHTQSLDNVQKLTGITLDIVSSLSHILEQFGFKFNLKPASRRLLSVDNQGYPTWFSAADRKLLGQLERKGWRSHIVPNVVVAQDGSGTFKTIAEAIASYPNGYQGRYNIYVKAGLYDEYITIPKNAANILMYGDGPGKTIVTGRKNFAEGVKTMQTATFANTAPGFIAKAMTFENTAGAEGHQAVAFRNQGDMSAVVGCHILGYQDTLYAQTNRQFYRNCVISGTIDFIFGVSTTLIQHSVIIVRKPLDNQLNTVTADGTSEKNMATGIVIQDCNIVPEQALFPVRFQIKSFLGRPWKQYSRTIVMESNLGDFIHPEGWCPWAGEHFEDTCYYAEYNNEGPGANVSGRIKWKGYRGLISRDEASQFTAEKFLQAGATSSTEWLKALHVPHALGFAKA</sequence>
<comment type="subcellular location">
    <subcellularLocation>
        <location evidence="1">Secreted</location>
        <location evidence="1">Cell wall</location>
    </subcellularLocation>
</comment>
<keyword evidence="6" id="KW-0134">Cell wall</keyword>
<feature type="domain" description="Pectinesterase inhibitor" evidence="15">
    <location>
        <begin position="37"/>
        <end position="196"/>
    </location>
</feature>
<dbReference type="InterPro" id="IPR006501">
    <property type="entry name" value="Pectinesterase_inhib_dom"/>
</dbReference>
<dbReference type="FunFam" id="2.160.20.10:FF:000001">
    <property type="entry name" value="Pectinesterase"/>
    <property type="match status" value="1"/>
</dbReference>